<name>A0A6J7DM47_9ZZZZ</name>
<proteinExistence type="predicted"/>
<accession>A0A6J7DM47</accession>
<dbReference type="AlphaFoldDB" id="A0A6J7DM47"/>
<sequence>MTPGGWGLQWQSALWAASAGQAGWLLWEQLSPQERAYVASMVSSEADAVAARGPHYYRTRNGIEISPGNSKADEVSWDLTAPSLALAMMPTDKRAETWRKTIVEYSIAAFARPSDLTNNVVVNGVNISKNLPGTNANEDGTITNHGIINPDYIQNVMHLWWSASMLRNASVPVPEAMFLNADIVYRALTVVKFTSPPYAAPGGIVYKPGGQIYYPQGVKWGARRPATFTGVDSFAAIYSAPDTHAAANLAAHARDTRGMQLRYNDGRIYDKGGVEESYALGREEYALSQTALAWWAGAVPSGPGLRLDTSDVPGVDLKPRGPIG</sequence>
<organism evidence="1">
    <name type="scientific">freshwater metagenome</name>
    <dbReference type="NCBI Taxonomy" id="449393"/>
    <lineage>
        <taxon>unclassified sequences</taxon>
        <taxon>metagenomes</taxon>
        <taxon>ecological metagenomes</taxon>
    </lineage>
</organism>
<reference evidence="1" key="1">
    <citation type="submission" date="2020-05" db="EMBL/GenBank/DDBJ databases">
        <authorList>
            <person name="Chiriac C."/>
            <person name="Salcher M."/>
            <person name="Ghai R."/>
            <person name="Kavagutti S V."/>
        </authorList>
    </citation>
    <scope>NUCLEOTIDE SEQUENCE</scope>
</reference>
<gene>
    <name evidence="1" type="ORF">UFOPK3402_00634</name>
</gene>
<evidence type="ECO:0000313" key="1">
    <source>
        <dbReference type="EMBL" id="CAB4869844.1"/>
    </source>
</evidence>
<protein>
    <submittedName>
        <fullName evidence="1">Unannotated protein</fullName>
    </submittedName>
</protein>
<dbReference type="EMBL" id="CAFBLS010000058">
    <property type="protein sequence ID" value="CAB4869844.1"/>
    <property type="molecule type" value="Genomic_DNA"/>
</dbReference>